<sequence>MSPQTLPLFLFPLLVLAHPHPSPRFPTPTNPPPSLCGTYPLPYCTGTNYTLATPTQRRAHLCGDSRLGPILLPDLVLPLDSVFDIYSRFGTTNSPASSPSDSNSTTNSSLPGAGDTRLCPSSFLLRWWNTTTSRFNYPPADGFALDDDLVPIKGNVTLRVGVLLDRFGGEGGTFLSPAGAPFLQRALPPGNLGVREGDFPVFPYNYHVYRVTRPLLVRAGPIAPWFGQPGQGVQYETSENVTTLVAMDFLKRVDPKEILREEGNGEGSKREGKGNGKGKGRGRGGRGGEDEDEEIFDEDSFEGFGDEEGGEGGEGLGGFEGEEGEEGGETLEEFGEEDEEGLVGFGGEDEGEGQEEGGFTSLWNEEDAEPLDEEPGIFEEEDVELPEEEAGEIHEDEDGGALGEDEEPASDEGGLDEAPEEEGGPELDVSDEPLAAESE</sequence>
<keyword evidence="2" id="KW-0732">Signal</keyword>
<evidence type="ECO:0000313" key="4">
    <source>
        <dbReference type="EMBL" id="KAK0746777.1"/>
    </source>
</evidence>
<feature type="signal peptide" evidence="2">
    <location>
        <begin position="1"/>
        <end position="17"/>
    </location>
</feature>
<evidence type="ECO:0000256" key="2">
    <source>
        <dbReference type="SAM" id="SignalP"/>
    </source>
</evidence>
<reference evidence="4" key="1">
    <citation type="submission" date="2023-06" db="EMBL/GenBank/DDBJ databases">
        <title>Genome-scale phylogeny and comparative genomics of the fungal order Sordariales.</title>
        <authorList>
            <consortium name="Lawrence Berkeley National Laboratory"/>
            <person name="Hensen N."/>
            <person name="Bonometti L."/>
            <person name="Westerberg I."/>
            <person name="Brannstrom I.O."/>
            <person name="Guillou S."/>
            <person name="Cros-Aarteil S."/>
            <person name="Calhoun S."/>
            <person name="Haridas S."/>
            <person name="Kuo A."/>
            <person name="Mondo S."/>
            <person name="Pangilinan J."/>
            <person name="Riley R."/>
            <person name="LaButti K."/>
            <person name="Andreopoulos B."/>
            <person name="Lipzen A."/>
            <person name="Chen C."/>
            <person name="Yanf M."/>
            <person name="Daum C."/>
            <person name="Ng V."/>
            <person name="Clum A."/>
            <person name="Steindorff A."/>
            <person name="Ohm R."/>
            <person name="Martin F."/>
            <person name="Silar P."/>
            <person name="Natvig D."/>
            <person name="Lalanne C."/>
            <person name="Gautier V."/>
            <person name="Ament-velasquez S.L."/>
            <person name="Kruys A."/>
            <person name="Hutchinson M.I."/>
            <person name="Powell A.J."/>
            <person name="Barry K."/>
            <person name="Miller A.N."/>
            <person name="Grigoriev I.V."/>
            <person name="Debuchy R."/>
            <person name="Gladieux P."/>
            <person name="Thoren M.H."/>
            <person name="Johannesson H."/>
        </authorList>
    </citation>
    <scope>NUCLEOTIDE SEQUENCE</scope>
    <source>
        <strain evidence="4">SMH3187-1</strain>
    </source>
</reference>
<feature type="chain" id="PRO_5041440694" description="TNT domain-containing protein" evidence="2">
    <location>
        <begin position="18"/>
        <end position="439"/>
    </location>
</feature>
<feature type="domain" description="TNT" evidence="3">
    <location>
        <begin position="157"/>
        <end position="253"/>
    </location>
</feature>
<keyword evidence="5" id="KW-1185">Reference proteome</keyword>
<dbReference type="InterPro" id="IPR025331">
    <property type="entry name" value="TNT"/>
</dbReference>
<evidence type="ECO:0000256" key="1">
    <source>
        <dbReference type="SAM" id="MobiDB-lite"/>
    </source>
</evidence>
<dbReference type="AlphaFoldDB" id="A0AA40K610"/>
<gene>
    <name evidence="4" type="ORF">B0T18DRAFT_466108</name>
</gene>
<protein>
    <recommendedName>
        <fullName evidence="3">TNT domain-containing protein</fullName>
    </recommendedName>
</protein>
<dbReference type="PANTHER" id="PTHR42059">
    <property type="entry name" value="TNT DOMAIN-CONTAINING PROTEIN"/>
    <property type="match status" value="1"/>
</dbReference>
<feature type="region of interest" description="Disordered" evidence="1">
    <location>
        <begin position="258"/>
        <end position="439"/>
    </location>
</feature>
<feature type="compositionally biased region" description="Low complexity" evidence="1">
    <location>
        <begin position="93"/>
        <end position="111"/>
    </location>
</feature>
<feature type="compositionally biased region" description="Basic and acidic residues" evidence="1">
    <location>
        <begin position="258"/>
        <end position="274"/>
    </location>
</feature>
<dbReference type="Pfam" id="PF14021">
    <property type="entry name" value="TNT"/>
    <property type="match status" value="1"/>
</dbReference>
<accession>A0AA40K610</accession>
<dbReference type="Proteomes" id="UP001172155">
    <property type="component" value="Unassembled WGS sequence"/>
</dbReference>
<organism evidence="4 5">
    <name type="scientific">Schizothecium vesticola</name>
    <dbReference type="NCBI Taxonomy" id="314040"/>
    <lineage>
        <taxon>Eukaryota</taxon>
        <taxon>Fungi</taxon>
        <taxon>Dikarya</taxon>
        <taxon>Ascomycota</taxon>
        <taxon>Pezizomycotina</taxon>
        <taxon>Sordariomycetes</taxon>
        <taxon>Sordariomycetidae</taxon>
        <taxon>Sordariales</taxon>
        <taxon>Schizotheciaceae</taxon>
        <taxon>Schizothecium</taxon>
    </lineage>
</organism>
<dbReference type="PANTHER" id="PTHR42059:SF1">
    <property type="entry name" value="TNT DOMAIN-CONTAINING PROTEIN"/>
    <property type="match status" value="1"/>
</dbReference>
<comment type="caution">
    <text evidence="4">The sequence shown here is derived from an EMBL/GenBank/DDBJ whole genome shotgun (WGS) entry which is preliminary data.</text>
</comment>
<dbReference type="EMBL" id="JAUKUD010000004">
    <property type="protein sequence ID" value="KAK0746777.1"/>
    <property type="molecule type" value="Genomic_DNA"/>
</dbReference>
<feature type="compositionally biased region" description="Acidic residues" evidence="1">
    <location>
        <begin position="289"/>
        <end position="311"/>
    </location>
</feature>
<feature type="compositionally biased region" description="Acidic residues" evidence="1">
    <location>
        <begin position="320"/>
        <end position="355"/>
    </location>
</feature>
<feature type="region of interest" description="Disordered" evidence="1">
    <location>
        <begin position="93"/>
        <end position="113"/>
    </location>
</feature>
<feature type="compositionally biased region" description="Acidic residues" evidence="1">
    <location>
        <begin position="364"/>
        <end position="431"/>
    </location>
</feature>
<evidence type="ECO:0000313" key="5">
    <source>
        <dbReference type="Proteomes" id="UP001172155"/>
    </source>
</evidence>
<evidence type="ECO:0000259" key="3">
    <source>
        <dbReference type="Pfam" id="PF14021"/>
    </source>
</evidence>
<proteinExistence type="predicted"/>
<dbReference type="InterPro" id="IPR053024">
    <property type="entry name" value="Fungal_surface_NADase"/>
</dbReference>
<dbReference type="GO" id="GO:0050135">
    <property type="term" value="F:NADP+ nucleosidase activity"/>
    <property type="evidence" value="ECO:0007669"/>
    <property type="project" value="InterPro"/>
</dbReference>
<name>A0AA40K610_9PEZI</name>